<comment type="subcellular location">
    <subcellularLocation>
        <location evidence="3">Cytoplasm</location>
        <location evidence="3">Cytoskeleton</location>
        <location evidence="3">Spindle</location>
    </subcellularLocation>
    <subcellularLocation>
        <location evidence="4">Cytoplasm</location>
        <location evidence="4">Cytosol</location>
    </subcellularLocation>
    <subcellularLocation>
        <location evidence="2">Mitochondrion</location>
    </subcellularLocation>
    <subcellularLocation>
        <location evidence="1">Nucleus</location>
    </subcellularLocation>
</comment>
<dbReference type="STRING" id="318479.A0A0N4U2J5"/>
<evidence type="ECO:0000256" key="1">
    <source>
        <dbReference type="ARBA" id="ARBA00004123"/>
    </source>
</evidence>
<accession>A0A0N4U2J5</accession>
<dbReference type="SUPFAM" id="SSF54637">
    <property type="entry name" value="Thioesterase/thiol ester dehydrase-isomerase"/>
    <property type="match status" value="1"/>
</dbReference>
<keyword evidence="8" id="KW-0007">Acetylation</keyword>
<dbReference type="GO" id="GO:0005634">
    <property type="term" value="C:nucleus"/>
    <property type="evidence" value="ECO:0007669"/>
    <property type="project" value="UniProtKB-SubCell"/>
</dbReference>
<evidence type="ECO:0000256" key="18">
    <source>
        <dbReference type="ARBA" id="ARBA00058205"/>
    </source>
</evidence>
<evidence type="ECO:0000256" key="11">
    <source>
        <dbReference type="ARBA" id="ARBA00023212"/>
    </source>
</evidence>
<dbReference type="AlphaFoldDB" id="A0A0N4U2J5"/>
<sequence>MANKYLSVVKKAYDTYRAIQVISASEGRVKIEFQVAEEHLNPMGTLHGGCTATLVDIVTSTALLATEKANPGVSVDLCISYLSAVKLGETIIIDASVLRSGKNLAYTRADVLRKSDNKLLATALHTKAFPLISQNNQIKTN</sequence>
<dbReference type="GO" id="GO:0006629">
    <property type="term" value="P:lipid metabolic process"/>
    <property type="evidence" value="ECO:0007669"/>
    <property type="project" value="UniProtKB-KW"/>
</dbReference>
<evidence type="ECO:0000256" key="13">
    <source>
        <dbReference type="ARBA" id="ARBA00047588"/>
    </source>
</evidence>
<keyword evidence="10" id="KW-0496">Mitochondrion</keyword>
<comment type="subunit">
    <text evidence="19">Homotetramer. Interacts with PCTP.</text>
</comment>
<comment type="catalytic activity">
    <reaction evidence="13">
        <text>octanoyl-CoA + H2O = octanoate + CoA + H(+)</text>
        <dbReference type="Rhea" id="RHEA:30143"/>
        <dbReference type="ChEBI" id="CHEBI:15377"/>
        <dbReference type="ChEBI" id="CHEBI:15378"/>
        <dbReference type="ChEBI" id="CHEBI:25646"/>
        <dbReference type="ChEBI" id="CHEBI:57287"/>
        <dbReference type="ChEBI" id="CHEBI:57386"/>
    </reaction>
    <physiologicalReaction direction="left-to-right" evidence="13">
        <dbReference type="Rhea" id="RHEA:30144"/>
    </physiologicalReaction>
</comment>
<keyword evidence="6" id="KW-0963">Cytoplasm</keyword>
<protein>
    <recommendedName>
        <fullName evidence="20">Acyl-coenzyme A thioesterase 13</fullName>
    </recommendedName>
    <alternativeName>
        <fullName evidence="22">Hotdog-fold thioesterase superfamily member 2</fullName>
    </alternativeName>
    <alternativeName>
        <fullName evidence="21">Palmitoyl-CoA hydrolase</fullName>
    </alternativeName>
    <alternativeName>
        <fullName evidence="23">Thioesterase superfamily member 2</fullName>
    </alternativeName>
</protein>
<dbReference type="Proteomes" id="UP000274756">
    <property type="component" value="Unassembled WGS sequence"/>
</dbReference>
<dbReference type="PANTHER" id="PTHR21660">
    <property type="entry name" value="THIOESTERASE SUPERFAMILY MEMBER-RELATED"/>
    <property type="match status" value="1"/>
</dbReference>
<dbReference type="Proteomes" id="UP000038040">
    <property type="component" value="Unplaced"/>
</dbReference>
<evidence type="ECO:0000256" key="20">
    <source>
        <dbReference type="ARBA" id="ARBA00067273"/>
    </source>
</evidence>
<evidence type="ECO:0000256" key="9">
    <source>
        <dbReference type="ARBA" id="ARBA00023098"/>
    </source>
</evidence>
<evidence type="ECO:0000256" key="5">
    <source>
        <dbReference type="ARBA" id="ARBA00008324"/>
    </source>
</evidence>
<evidence type="ECO:0000256" key="16">
    <source>
        <dbReference type="ARBA" id="ARBA00050199"/>
    </source>
</evidence>
<evidence type="ECO:0000256" key="4">
    <source>
        <dbReference type="ARBA" id="ARBA00004514"/>
    </source>
</evidence>
<evidence type="ECO:0000256" key="15">
    <source>
        <dbReference type="ARBA" id="ARBA00048074"/>
    </source>
</evidence>
<comment type="catalytic activity">
    <reaction evidence="15">
        <text>dodecanoyl-CoA + H2O = dodecanoate + CoA + H(+)</text>
        <dbReference type="Rhea" id="RHEA:30135"/>
        <dbReference type="ChEBI" id="CHEBI:15377"/>
        <dbReference type="ChEBI" id="CHEBI:15378"/>
        <dbReference type="ChEBI" id="CHEBI:18262"/>
        <dbReference type="ChEBI" id="CHEBI:57287"/>
        <dbReference type="ChEBI" id="CHEBI:57375"/>
    </reaction>
    <physiologicalReaction direction="left-to-right" evidence="15">
        <dbReference type="Rhea" id="RHEA:30136"/>
    </physiologicalReaction>
</comment>
<dbReference type="NCBIfam" id="TIGR00369">
    <property type="entry name" value="unchar_dom_1"/>
    <property type="match status" value="1"/>
</dbReference>
<dbReference type="FunFam" id="3.10.129.10:FF:000021">
    <property type="entry name" value="Acyl-coenzyme A thioesterase 13"/>
    <property type="match status" value="1"/>
</dbReference>
<evidence type="ECO:0000256" key="12">
    <source>
        <dbReference type="ARBA" id="ARBA00023242"/>
    </source>
</evidence>
<evidence type="ECO:0000313" key="25">
    <source>
        <dbReference type="EMBL" id="VDN55290.1"/>
    </source>
</evidence>
<dbReference type="Pfam" id="PF03061">
    <property type="entry name" value="4HBT"/>
    <property type="match status" value="1"/>
</dbReference>
<evidence type="ECO:0000256" key="19">
    <source>
        <dbReference type="ARBA" id="ARBA00064709"/>
    </source>
</evidence>
<keyword evidence="12" id="KW-0539">Nucleus</keyword>
<dbReference type="GO" id="GO:0005739">
    <property type="term" value="C:mitochondrion"/>
    <property type="evidence" value="ECO:0007669"/>
    <property type="project" value="UniProtKB-SubCell"/>
</dbReference>
<comment type="function">
    <text evidence="18">Catalyzes the hydrolysis of acyl-CoAs into free fatty acids and coenzyme A (CoASH), regulating their respective intracellular levels. Has acyl-CoA thioesterase activity towards medium (C12) and long-chain (C18) fatty acyl-CoA substrates. Can also hydrolyze 3-hydroxyphenylacetyl-CoA and 3,4-dihydroxyphenylacetyl-CoA (in vitro). May play a role in controlling adaptive thermogenesis.</text>
</comment>
<dbReference type="InterPro" id="IPR039298">
    <property type="entry name" value="ACOT13"/>
</dbReference>
<reference evidence="25 27" key="2">
    <citation type="submission" date="2018-11" db="EMBL/GenBank/DDBJ databases">
        <authorList>
            <consortium name="Pathogen Informatics"/>
        </authorList>
    </citation>
    <scope>NUCLEOTIDE SEQUENCE [LARGE SCALE GENOMIC DNA]</scope>
</reference>
<feature type="domain" description="Thioesterase" evidence="24">
    <location>
        <begin position="43"/>
        <end position="118"/>
    </location>
</feature>
<keyword evidence="27" id="KW-1185">Reference proteome</keyword>
<dbReference type="GO" id="GO:0005819">
    <property type="term" value="C:spindle"/>
    <property type="evidence" value="ECO:0007669"/>
    <property type="project" value="UniProtKB-SubCell"/>
</dbReference>
<keyword evidence="7" id="KW-0378">Hydrolase</keyword>
<dbReference type="WBParaSite" id="DME_0000090301-mRNA-1">
    <property type="protein sequence ID" value="DME_0000090301-mRNA-1"/>
    <property type="gene ID" value="DME_0000090301"/>
</dbReference>
<evidence type="ECO:0000256" key="22">
    <source>
        <dbReference type="ARBA" id="ARBA00081533"/>
    </source>
</evidence>
<evidence type="ECO:0000256" key="23">
    <source>
        <dbReference type="ARBA" id="ARBA00083956"/>
    </source>
</evidence>
<proteinExistence type="inferred from homology"/>
<dbReference type="InterPro" id="IPR006683">
    <property type="entry name" value="Thioestr_dom"/>
</dbReference>
<dbReference type="CDD" id="cd03443">
    <property type="entry name" value="PaaI_thioesterase"/>
    <property type="match status" value="1"/>
</dbReference>
<evidence type="ECO:0000313" key="26">
    <source>
        <dbReference type="Proteomes" id="UP000038040"/>
    </source>
</evidence>
<evidence type="ECO:0000256" key="21">
    <source>
        <dbReference type="ARBA" id="ARBA00075657"/>
    </source>
</evidence>
<evidence type="ECO:0000256" key="8">
    <source>
        <dbReference type="ARBA" id="ARBA00022990"/>
    </source>
</evidence>
<dbReference type="GO" id="GO:0005829">
    <property type="term" value="C:cytosol"/>
    <property type="evidence" value="ECO:0007669"/>
    <property type="project" value="UniProtKB-SubCell"/>
</dbReference>
<dbReference type="Gene3D" id="3.10.129.10">
    <property type="entry name" value="Hotdog Thioesterase"/>
    <property type="match status" value="1"/>
</dbReference>
<dbReference type="InterPro" id="IPR029069">
    <property type="entry name" value="HotDog_dom_sf"/>
</dbReference>
<dbReference type="InterPro" id="IPR003736">
    <property type="entry name" value="PAAI_dom"/>
</dbReference>
<evidence type="ECO:0000313" key="27">
    <source>
        <dbReference type="Proteomes" id="UP000274756"/>
    </source>
</evidence>
<dbReference type="GO" id="GO:0047617">
    <property type="term" value="F:fatty acyl-CoA hydrolase activity"/>
    <property type="evidence" value="ECO:0007669"/>
    <property type="project" value="InterPro"/>
</dbReference>
<gene>
    <name evidence="25" type="ORF">DME_LOCUS5263</name>
</gene>
<dbReference type="PANTHER" id="PTHR21660:SF1">
    <property type="entry name" value="ACYL-COENZYME A THIOESTERASE 13"/>
    <property type="match status" value="1"/>
</dbReference>
<organism evidence="26 28">
    <name type="scientific">Dracunculus medinensis</name>
    <name type="common">Guinea worm</name>
    <dbReference type="NCBI Taxonomy" id="318479"/>
    <lineage>
        <taxon>Eukaryota</taxon>
        <taxon>Metazoa</taxon>
        <taxon>Ecdysozoa</taxon>
        <taxon>Nematoda</taxon>
        <taxon>Chromadorea</taxon>
        <taxon>Rhabditida</taxon>
        <taxon>Spirurina</taxon>
        <taxon>Dracunculoidea</taxon>
        <taxon>Dracunculidae</taxon>
        <taxon>Dracunculus</taxon>
    </lineage>
</organism>
<dbReference type="OrthoDB" id="46529at2759"/>
<comment type="catalytic activity">
    <reaction evidence="16">
        <text>hexanoyl-CoA + H2O = hexanoate + CoA + H(+)</text>
        <dbReference type="Rhea" id="RHEA:40115"/>
        <dbReference type="ChEBI" id="CHEBI:15377"/>
        <dbReference type="ChEBI" id="CHEBI:15378"/>
        <dbReference type="ChEBI" id="CHEBI:17120"/>
        <dbReference type="ChEBI" id="CHEBI:57287"/>
        <dbReference type="ChEBI" id="CHEBI:62620"/>
    </reaction>
    <physiologicalReaction direction="left-to-right" evidence="16">
        <dbReference type="Rhea" id="RHEA:40116"/>
    </physiologicalReaction>
</comment>
<comment type="catalytic activity">
    <reaction evidence="14">
        <text>decanoyl-CoA + H2O = decanoate + CoA + H(+)</text>
        <dbReference type="Rhea" id="RHEA:40059"/>
        <dbReference type="ChEBI" id="CHEBI:15377"/>
        <dbReference type="ChEBI" id="CHEBI:15378"/>
        <dbReference type="ChEBI" id="CHEBI:27689"/>
        <dbReference type="ChEBI" id="CHEBI:57287"/>
        <dbReference type="ChEBI" id="CHEBI:61430"/>
    </reaction>
    <physiologicalReaction direction="left-to-right" evidence="14">
        <dbReference type="Rhea" id="RHEA:40060"/>
    </physiologicalReaction>
</comment>
<keyword evidence="9" id="KW-0443">Lipid metabolism</keyword>
<evidence type="ECO:0000256" key="3">
    <source>
        <dbReference type="ARBA" id="ARBA00004186"/>
    </source>
</evidence>
<comment type="catalytic activity">
    <reaction evidence="17">
        <text>a fatty acyl-CoA + H2O = a fatty acid + CoA + H(+)</text>
        <dbReference type="Rhea" id="RHEA:16781"/>
        <dbReference type="ChEBI" id="CHEBI:15377"/>
        <dbReference type="ChEBI" id="CHEBI:15378"/>
        <dbReference type="ChEBI" id="CHEBI:28868"/>
        <dbReference type="ChEBI" id="CHEBI:57287"/>
        <dbReference type="ChEBI" id="CHEBI:77636"/>
    </reaction>
    <physiologicalReaction direction="left-to-right" evidence="17">
        <dbReference type="Rhea" id="RHEA:16782"/>
    </physiologicalReaction>
</comment>
<evidence type="ECO:0000256" key="17">
    <source>
        <dbReference type="ARBA" id="ARBA00052976"/>
    </source>
</evidence>
<keyword evidence="11" id="KW-0206">Cytoskeleton</keyword>
<name>A0A0N4U2J5_DRAME</name>
<dbReference type="EMBL" id="UYYG01001152">
    <property type="protein sequence ID" value="VDN55290.1"/>
    <property type="molecule type" value="Genomic_DNA"/>
</dbReference>
<evidence type="ECO:0000256" key="10">
    <source>
        <dbReference type="ARBA" id="ARBA00023128"/>
    </source>
</evidence>
<reference evidence="28" key="1">
    <citation type="submission" date="2017-02" db="UniProtKB">
        <authorList>
            <consortium name="WormBaseParasite"/>
        </authorList>
    </citation>
    <scope>IDENTIFICATION</scope>
</reference>
<evidence type="ECO:0000313" key="28">
    <source>
        <dbReference type="WBParaSite" id="DME_0000090301-mRNA-1"/>
    </source>
</evidence>
<evidence type="ECO:0000256" key="14">
    <source>
        <dbReference type="ARBA" id="ARBA00047969"/>
    </source>
</evidence>
<comment type="similarity">
    <text evidence="5">Belongs to the thioesterase PaaI family.</text>
</comment>
<evidence type="ECO:0000259" key="24">
    <source>
        <dbReference type="Pfam" id="PF03061"/>
    </source>
</evidence>
<evidence type="ECO:0000256" key="7">
    <source>
        <dbReference type="ARBA" id="ARBA00022801"/>
    </source>
</evidence>
<evidence type="ECO:0000256" key="2">
    <source>
        <dbReference type="ARBA" id="ARBA00004173"/>
    </source>
</evidence>
<evidence type="ECO:0000256" key="6">
    <source>
        <dbReference type="ARBA" id="ARBA00022490"/>
    </source>
</evidence>